<accession>A0A2A3M8S4</accession>
<name>A0A2A3M8S4_PSEDL</name>
<dbReference type="AlphaFoldDB" id="A0A2A3M8S4"/>
<dbReference type="EMBL" id="NTME01000005">
    <property type="protein sequence ID" value="PBJ96500.1"/>
    <property type="molecule type" value="Genomic_DNA"/>
</dbReference>
<protein>
    <recommendedName>
        <fullName evidence="4">Transposase</fullName>
    </recommendedName>
</protein>
<proteinExistence type="inferred from homology"/>
<dbReference type="GO" id="GO:0004803">
    <property type="term" value="F:transposase activity"/>
    <property type="evidence" value="ECO:0007669"/>
    <property type="project" value="InterPro"/>
</dbReference>
<dbReference type="InterPro" id="IPR009057">
    <property type="entry name" value="Homeodomain-like_sf"/>
</dbReference>
<comment type="similarity">
    <text evidence="1">Belongs to the transposase 8 family.</text>
</comment>
<reference evidence="2 3" key="1">
    <citation type="submission" date="2017-09" db="EMBL/GenBank/DDBJ databases">
        <authorList>
            <person name="Ehlers B."/>
            <person name="Leendertz F.H."/>
        </authorList>
    </citation>
    <scope>NUCLEOTIDE SEQUENCE [LARGE SCALE GENOMIC DNA]</scope>
    <source>
        <strain evidence="2 3">DJ-1</strain>
    </source>
</reference>
<organism evidence="2 3">
    <name type="scientific">Pseudomonas plecoglossicida</name>
    <dbReference type="NCBI Taxonomy" id="70775"/>
    <lineage>
        <taxon>Bacteria</taxon>
        <taxon>Pseudomonadati</taxon>
        <taxon>Pseudomonadota</taxon>
        <taxon>Gammaproteobacteria</taxon>
        <taxon>Pseudomonadales</taxon>
        <taxon>Pseudomonadaceae</taxon>
        <taxon>Pseudomonas</taxon>
    </lineage>
</organism>
<evidence type="ECO:0000256" key="1">
    <source>
        <dbReference type="ARBA" id="ARBA00009964"/>
    </source>
</evidence>
<dbReference type="Proteomes" id="UP000218102">
    <property type="component" value="Unassembled WGS sequence"/>
</dbReference>
<gene>
    <name evidence="2" type="ORF">CMV24_07185</name>
</gene>
<dbReference type="GO" id="GO:0006313">
    <property type="term" value="P:DNA transposition"/>
    <property type="evidence" value="ECO:0007669"/>
    <property type="project" value="InterPro"/>
</dbReference>
<dbReference type="NCBIfam" id="NF047595">
    <property type="entry name" value="IS66_ISRel24_TnpA"/>
    <property type="match status" value="1"/>
</dbReference>
<comment type="caution">
    <text evidence="2">The sequence shown here is derived from an EMBL/GenBank/DDBJ whole genome shotgun (WGS) entry which is preliminary data.</text>
</comment>
<dbReference type="SUPFAM" id="SSF46689">
    <property type="entry name" value="Homeodomain-like"/>
    <property type="match status" value="1"/>
</dbReference>
<evidence type="ECO:0000313" key="3">
    <source>
        <dbReference type="Proteomes" id="UP000218102"/>
    </source>
</evidence>
<dbReference type="InterPro" id="IPR002514">
    <property type="entry name" value="Transposase_8"/>
</dbReference>
<evidence type="ECO:0000313" key="2">
    <source>
        <dbReference type="EMBL" id="PBJ96500.1"/>
    </source>
</evidence>
<evidence type="ECO:0008006" key="4">
    <source>
        <dbReference type="Google" id="ProtNLM"/>
    </source>
</evidence>
<sequence>MTALQIGQDSGHHFLVDTILDTVAPARRTGRRPNFPLDFKRQVVEATFQPGASVSLIAREHDVNANLVFRWRHQYQEGAFGPVNQSATFLPVQVIEASPDVSQAARPQFEFHSELVVEVGKATLRITGTPEPQTLQLILQQLLR</sequence>
<dbReference type="Pfam" id="PF01527">
    <property type="entry name" value="HTH_Tnp_1"/>
    <property type="match status" value="1"/>
</dbReference>
<dbReference type="GO" id="GO:0003677">
    <property type="term" value="F:DNA binding"/>
    <property type="evidence" value="ECO:0007669"/>
    <property type="project" value="InterPro"/>
</dbReference>
<dbReference type="PANTHER" id="PTHR37936">
    <property type="entry name" value="TRANSPOSASE INSC FOR INSERTION ELEMENT IS2A-RELATED"/>
    <property type="match status" value="1"/>
</dbReference>
<dbReference type="PANTHER" id="PTHR37936:SF3">
    <property type="entry name" value="TRANSPOSASE INSC FOR INSERTION ELEMENT IS2A-RELATED"/>
    <property type="match status" value="1"/>
</dbReference>